<evidence type="ECO:0000313" key="6">
    <source>
        <dbReference type="EMBL" id="MBE1558023.1"/>
    </source>
</evidence>
<dbReference type="SUPFAM" id="SSF52540">
    <property type="entry name" value="P-loop containing nucleoside triphosphate hydrolases"/>
    <property type="match status" value="2"/>
</dbReference>
<feature type="domain" description="ABC transporter" evidence="5">
    <location>
        <begin position="6"/>
        <end position="251"/>
    </location>
</feature>
<reference evidence="6 7" key="1">
    <citation type="submission" date="2020-10" db="EMBL/GenBank/DDBJ databases">
        <title>Sequencing the genomes of 1000 actinobacteria strains.</title>
        <authorList>
            <person name="Klenk H.-P."/>
        </authorList>
    </citation>
    <scope>NUCLEOTIDE SEQUENCE [LARGE SCALE GENOMIC DNA]</scope>
    <source>
        <strain evidence="6 7">DSM 43748</strain>
    </source>
</reference>
<dbReference type="InterPro" id="IPR050319">
    <property type="entry name" value="ABC_transp_ATP-bind"/>
</dbReference>
<evidence type="ECO:0000256" key="4">
    <source>
        <dbReference type="ARBA" id="ARBA00022840"/>
    </source>
</evidence>
<keyword evidence="2" id="KW-0813">Transport</keyword>
<dbReference type="RefSeq" id="WP_192773523.1">
    <property type="nucleotide sequence ID" value="NZ_BAAASY010000025.1"/>
</dbReference>
<keyword evidence="4 6" id="KW-0067">ATP-binding</keyword>
<comment type="similarity">
    <text evidence="1">Belongs to the ABC transporter superfamily.</text>
</comment>
<proteinExistence type="inferred from homology"/>
<dbReference type="Pfam" id="PF00005">
    <property type="entry name" value="ABC_tran"/>
    <property type="match status" value="2"/>
</dbReference>
<evidence type="ECO:0000256" key="1">
    <source>
        <dbReference type="ARBA" id="ARBA00005417"/>
    </source>
</evidence>
<dbReference type="InterPro" id="IPR027417">
    <property type="entry name" value="P-loop_NTPase"/>
</dbReference>
<dbReference type="Proteomes" id="UP000661607">
    <property type="component" value="Unassembled WGS sequence"/>
</dbReference>
<dbReference type="Pfam" id="PF08352">
    <property type="entry name" value="oligo_HPY"/>
    <property type="match status" value="2"/>
</dbReference>
<gene>
    <name evidence="6" type="ORF">H4W81_000802</name>
</gene>
<dbReference type="PANTHER" id="PTHR43776:SF7">
    <property type="entry name" value="D,D-DIPEPTIDE TRANSPORT ATP-BINDING PROTEIN DDPF-RELATED"/>
    <property type="match status" value="1"/>
</dbReference>
<dbReference type="NCBIfam" id="NF007739">
    <property type="entry name" value="PRK10419.1"/>
    <property type="match status" value="2"/>
</dbReference>
<evidence type="ECO:0000256" key="2">
    <source>
        <dbReference type="ARBA" id="ARBA00022448"/>
    </source>
</evidence>
<organism evidence="6 7">
    <name type="scientific">Nonomuraea africana</name>
    <dbReference type="NCBI Taxonomy" id="46171"/>
    <lineage>
        <taxon>Bacteria</taxon>
        <taxon>Bacillati</taxon>
        <taxon>Actinomycetota</taxon>
        <taxon>Actinomycetes</taxon>
        <taxon>Streptosporangiales</taxon>
        <taxon>Streptosporangiaceae</taxon>
        <taxon>Nonomuraea</taxon>
    </lineage>
</organism>
<comment type="caution">
    <text evidence="6">The sequence shown here is derived from an EMBL/GenBank/DDBJ whole genome shotgun (WGS) entry which is preliminary data.</text>
</comment>
<dbReference type="InterPro" id="IPR003593">
    <property type="entry name" value="AAA+_ATPase"/>
</dbReference>
<dbReference type="InterPro" id="IPR013563">
    <property type="entry name" value="Oligopep_ABC_C"/>
</dbReference>
<dbReference type="InterPro" id="IPR003439">
    <property type="entry name" value="ABC_transporter-like_ATP-bd"/>
</dbReference>
<keyword evidence="3" id="KW-0547">Nucleotide-binding</keyword>
<dbReference type="SMART" id="SM00382">
    <property type="entry name" value="AAA"/>
    <property type="match status" value="2"/>
</dbReference>
<dbReference type="NCBIfam" id="NF008453">
    <property type="entry name" value="PRK11308.1"/>
    <property type="match status" value="2"/>
</dbReference>
<dbReference type="PROSITE" id="PS00211">
    <property type="entry name" value="ABC_TRANSPORTER_1"/>
    <property type="match status" value="2"/>
</dbReference>
<evidence type="ECO:0000256" key="3">
    <source>
        <dbReference type="ARBA" id="ARBA00022741"/>
    </source>
</evidence>
<dbReference type="NCBIfam" id="TIGR01727">
    <property type="entry name" value="oligo_HPY"/>
    <property type="match status" value="2"/>
</dbReference>
<feature type="domain" description="ABC transporter" evidence="5">
    <location>
        <begin position="364"/>
        <end position="612"/>
    </location>
</feature>
<name>A0ABR9K7N3_9ACTN</name>
<dbReference type="PANTHER" id="PTHR43776">
    <property type="entry name" value="TRANSPORT ATP-BINDING PROTEIN"/>
    <property type="match status" value="1"/>
</dbReference>
<evidence type="ECO:0000259" key="5">
    <source>
        <dbReference type="PROSITE" id="PS50893"/>
    </source>
</evidence>
<dbReference type="Gene3D" id="3.40.50.300">
    <property type="entry name" value="P-loop containing nucleotide triphosphate hydrolases"/>
    <property type="match status" value="2"/>
</dbReference>
<dbReference type="PROSITE" id="PS50893">
    <property type="entry name" value="ABC_TRANSPORTER_2"/>
    <property type="match status" value="2"/>
</dbReference>
<protein>
    <submittedName>
        <fullName evidence="6">Peptide/nickel transport system ATP-binding protein</fullName>
    </submittedName>
</protein>
<dbReference type="CDD" id="cd03257">
    <property type="entry name" value="ABC_NikE_OppD_transporters"/>
    <property type="match status" value="2"/>
</dbReference>
<dbReference type="GO" id="GO:0005524">
    <property type="term" value="F:ATP binding"/>
    <property type="evidence" value="ECO:0007669"/>
    <property type="project" value="UniProtKB-KW"/>
</dbReference>
<accession>A0ABR9K7N3</accession>
<dbReference type="InterPro" id="IPR017871">
    <property type="entry name" value="ABC_transporter-like_CS"/>
</dbReference>
<evidence type="ECO:0000313" key="7">
    <source>
        <dbReference type="Proteomes" id="UP000661607"/>
    </source>
</evidence>
<dbReference type="EMBL" id="JADBEF010000001">
    <property type="protein sequence ID" value="MBE1558023.1"/>
    <property type="molecule type" value="Genomic_DNA"/>
</dbReference>
<sequence length="692" mass="75016">MTDAVLRVTDLHVRFGDVHAVRGVGYEVRAGEVLGIVGESGSGKSVTALAIMGLLPGHARVTGSVRLHGTEILGAKEKTLTAFRGKTISMVFQDPLSALTPVYRVGDQIAEAVRVHQRVTAEQAMVRAVDLLDLVGIPNPGQRARAFPHEFSGGMRQRAMIAMAIANDPDVIICDEPTTALDVTIQAQVLDVLKKAQRETGAAIVLITHDLGVVAGLADRVLVMYAGRPVEVGDVDDIYYRTRMPYTMGLMGAVPRVDAGRRRPLVPIEGAPPSPAALPPGCPFAPRCPMAIEACVEGEPPLDPVNGPGHRAACIRADEIGRANLSPAEVYDVAEEVRGRHAAPEAGPAAVSTVVPRERREVVLSVDDLVKHYPLMKGALFRRRVGTVHAVDGITFDIREGETLGLVGESGCGKTTTLMAILELTAPQRGTIVVLGRDVAAIDARVRTAMRRDLQVVFQDPLASLDPRMTVHDILAEPLRTHGRRAAGPRVHELLDLVGLEPGHAARYPQDFSGGQRQRIGIARALALEPRLVVLDEPVSALDVSIQAGVVNLLDDLRRRLGLSYLFVAHDLAVVRHLADRVAVMYLGRIAEIGRVDRVYGAPMHPYTQALLSAIPVPDPRKERSRRRILLEGDLPSPAHPPSGCRFRTRCPKFKTLTDDERVRCVEEQPEIRQLETDHGVACHYAEKLDVV</sequence>
<keyword evidence="7" id="KW-1185">Reference proteome</keyword>